<protein>
    <submittedName>
        <fullName evidence="1">Uncharacterized protein</fullName>
    </submittedName>
</protein>
<organism evidence="1 2">
    <name type="scientific">Salinivirga cyanobacteriivorans</name>
    <dbReference type="NCBI Taxonomy" id="1307839"/>
    <lineage>
        <taxon>Bacteria</taxon>
        <taxon>Pseudomonadati</taxon>
        <taxon>Bacteroidota</taxon>
        <taxon>Bacteroidia</taxon>
        <taxon>Bacteroidales</taxon>
        <taxon>Salinivirgaceae</taxon>
        <taxon>Salinivirga</taxon>
    </lineage>
</organism>
<dbReference type="Proteomes" id="UP000064893">
    <property type="component" value="Chromosome"/>
</dbReference>
<gene>
    <name evidence="1" type="ORF">L21SP5_03540</name>
</gene>
<reference evidence="1 2" key="1">
    <citation type="submission" date="2015-11" db="EMBL/GenBank/DDBJ databases">
        <title>Description and complete genome sequence of a novel strain predominating in hypersaline microbial mats and representing a new family of the Bacteriodetes phylum.</title>
        <authorList>
            <person name="Spring S."/>
            <person name="Bunk B."/>
            <person name="Sproer C."/>
            <person name="Klenk H.-P."/>
        </authorList>
    </citation>
    <scope>NUCLEOTIDE SEQUENCE [LARGE SCALE GENOMIC DNA]</scope>
    <source>
        <strain evidence="1 2">L21-Spi-D4</strain>
    </source>
</reference>
<dbReference type="STRING" id="1307839.L21SP5_03540"/>
<dbReference type="OrthoDB" id="9816383at2"/>
<dbReference type="KEGG" id="blq:L21SP5_03540"/>
<keyword evidence="2" id="KW-1185">Reference proteome</keyword>
<evidence type="ECO:0000313" key="1">
    <source>
        <dbReference type="EMBL" id="ALO17148.1"/>
    </source>
</evidence>
<sequence length="262" mass="30113">MLTDSRFKPQSTILQKKLASNNIESKFALGKGHKQVTDYMGFDVISAFEVFSFMNNEWLIIAKINEAEARSNFYLKNPDSLKVMLLKYIEQQKHDYLKYRPVREAINVNIDEFKRGKSGEVLYTHGISTCSGLIVSLKQNFAYMAHISPYDKIYGETRTDMLSQLFNRINYLEITRAQKKLLRFKLITPNKHTAINVVNTLLKKGIMIDQIQIVMNPDASKAAISHFVEQDSTVIHWQHPNSSKMVNEYVNPNATLANMAEL</sequence>
<proteinExistence type="predicted"/>
<dbReference type="EMBL" id="CP013118">
    <property type="protein sequence ID" value="ALO17148.1"/>
    <property type="molecule type" value="Genomic_DNA"/>
</dbReference>
<name>A0A0S2I5B5_9BACT</name>
<accession>A0A0S2I5B5</accession>
<evidence type="ECO:0000313" key="2">
    <source>
        <dbReference type="Proteomes" id="UP000064893"/>
    </source>
</evidence>
<dbReference type="AlphaFoldDB" id="A0A0S2I5B5"/>